<organism evidence="1 2">
    <name type="scientific">Parashewanella curva</name>
    <dbReference type="NCBI Taxonomy" id="2338552"/>
    <lineage>
        <taxon>Bacteria</taxon>
        <taxon>Pseudomonadati</taxon>
        <taxon>Pseudomonadota</taxon>
        <taxon>Gammaproteobacteria</taxon>
        <taxon>Alteromonadales</taxon>
        <taxon>Shewanellaceae</taxon>
        <taxon>Parashewanella</taxon>
    </lineage>
</organism>
<evidence type="ECO:0000313" key="2">
    <source>
        <dbReference type="Proteomes" id="UP000281474"/>
    </source>
</evidence>
<dbReference type="RefSeq" id="WP_121839958.1">
    <property type="nucleotide sequence ID" value="NZ_ML014807.1"/>
</dbReference>
<dbReference type="AlphaFoldDB" id="A0A3L8PTU6"/>
<dbReference type="Proteomes" id="UP000281474">
    <property type="component" value="Unassembled WGS sequence"/>
</dbReference>
<dbReference type="EMBL" id="QZEI01000058">
    <property type="protein sequence ID" value="RLV58714.1"/>
    <property type="molecule type" value="Genomic_DNA"/>
</dbReference>
<protein>
    <submittedName>
        <fullName evidence="1">Uncharacterized protein</fullName>
    </submittedName>
</protein>
<evidence type="ECO:0000313" key="1">
    <source>
        <dbReference type="EMBL" id="RLV58714.1"/>
    </source>
</evidence>
<comment type="caution">
    <text evidence="1">The sequence shown here is derived from an EMBL/GenBank/DDBJ whole genome shotgun (WGS) entry which is preliminary data.</text>
</comment>
<proteinExistence type="predicted"/>
<reference evidence="1 2" key="1">
    <citation type="submission" date="2018-09" db="EMBL/GenBank/DDBJ databases">
        <title>Phylogeny of the Shewanellaceae, and recommendation for two new genera, Pseudoshewanella and Parashewanella.</title>
        <authorList>
            <person name="Wang G."/>
        </authorList>
    </citation>
    <scope>NUCLEOTIDE SEQUENCE [LARGE SCALE GENOMIC DNA]</scope>
    <source>
        <strain evidence="1 2">C51</strain>
    </source>
</reference>
<name>A0A3L8PTU6_9GAMM</name>
<gene>
    <name evidence="1" type="ORF">D5018_15760</name>
</gene>
<keyword evidence="2" id="KW-1185">Reference proteome</keyword>
<sequence>MIYLAKNPKAANKSSFSELKLKHAPHFKVLNGAKILNGVTKSIIQLSVKNNGMFYTKKQQDFLVSMFYVNHYHKWINEECSFEAFTDGNMITDAWLINTRELICKIYKSDNILYDIASNLRMSNV</sequence>
<accession>A0A3L8PTU6</accession>